<name>A0A1X7T325_AMPQE</name>
<evidence type="ECO:0000313" key="1">
    <source>
        <dbReference type="EnsemblMetazoa" id="Aqu2.1.08632_001"/>
    </source>
</evidence>
<reference evidence="1" key="1">
    <citation type="submission" date="2017-05" db="UniProtKB">
        <authorList>
            <consortium name="EnsemblMetazoa"/>
        </authorList>
    </citation>
    <scope>IDENTIFICATION</scope>
</reference>
<proteinExistence type="predicted"/>
<dbReference type="EnsemblMetazoa" id="Aqu2.1.08632_001">
    <property type="protein sequence ID" value="Aqu2.1.08632_001"/>
    <property type="gene ID" value="Aqu2.1.08632"/>
</dbReference>
<dbReference type="InParanoid" id="A0A1X7T325"/>
<accession>A0A1X7T325</accession>
<dbReference type="AlphaFoldDB" id="A0A1X7T325"/>
<organism evidence="1">
    <name type="scientific">Amphimedon queenslandica</name>
    <name type="common">Sponge</name>
    <dbReference type="NCBI Taxonomy" id="400682"/>
    <lineage>
        <taxon>Eukaryota</taxon>
        <taxon>Metazoa</taxon>
        <taxon>Porifera</taxon>
        <taxon>Demospongiae</taxon>
        <taxon>Heteroscleromorpha</taxon>
        <taxon>Haplosclerida</taxon>
        <taxon>Niphatidae</taxon>
        <taxon>Amphimedon</taxon>
    </lineage>
</organism>
<sequence length="98" mass="11127">MVAAFKESQFILKEKEDENAEGEEEEVIEEVIEQVIEEVIEEVIEKARVDDDKIESAVEDTLVLEEIEAFDNAKIQHDSIFSSLISLSCFSHTLKLVA</sequence>
<protein>
    <submittedName>
        <fullName evidence="1">Uncharacterized protein</fullName>
    </submittedName>
</protein>